<dbReference type="InterPro" id="IPR007110">
    <property type="entry name" value="Ig-like_dom"/>
</dbReference>
<dbReference type="InterPro" id="IPR013783">
    <property type="entry name" value="Ig-like_fold"/>
</dbReference>
<dbReference type="CDD" id="cd04971">
    <property type="entry name" value="IgI_TrKABC_d5"/>
    <property type="match status" value="1"/>
</dbReference>
<dbReference type="PRINTS" id="PR01942">
    <property type="entry name" value="NTKRECEPTOR3"/>
</dbReference>
<dbReference type="PROSITE" id="PS51450">
    <property type="entry name" value="LRR"/>
    <property type="match status" value="1"/>
</dbReference>
<evidence type="ECO:0000256" key="9">
    <source>
        <dbReference type="ARBA" id="ARBA00023157"/>
    </source>
</evidence>
<evidence type="ECO:0000313" key="18">
    <source>
        <dbReference type="Proteomes" id="UP001214576"/>
    </source>
</evidence>
<keyword evidence="8" id="KW-0496">Mitochondrion</keyword>
<dbReference type="GO" id="GO:0005762">
    <property type="term" value="C:mitochondrial large ribosomal subunit"/>
    <property type="evidence" value="ECO:0007669"/>
    <property type="project" value="TreeGrafter"/>
</dbReference>
<evidence type="ECO:0000256" key="2">
    <source>
        <dbReference type="ARBA" id="ARBA00009070"/>
    </source>
</evidence>
<evidence type="ECO:0000256" key="7">
    <source>
        <dbReference type="ARBA" id="ARBA00022980"/>
    </source>
</evidence>
<dbReference type="InterPro" id="IPR040008">
    <property type="entry name" value="Ribosomal_mL46"/>
</dbReference>
<dbReference type="GO" id="GO:0004714">
    <property type="term" value="F:transmembrane receptor protein tyrosine kinase activity"/>
    <property type="evidence" value="ECO:0007669"/>
    <property type="project" value="InterPro"/>
</dbReference>
<keyword evidence="9" id="KW-1015">Disulfide bond</keyword>
<evidence type="ECO:0000256" key="10">
    <source>
        <dbReference type="ARBA" id="ARBA00023274"/>
    </source>
</evidence>
<evidence type="ECO:0000256" key="14">
    <source>
        <dbReference type="ARBA" id="ARBA00047078"/>
    </source>
</evidence>
<dbReference type="InterPro" id="IPR033650">
    <property type="entry name" value="Ribosomal_mL46_NUDIX"/>
</dbReference>
<feature type="transmembrane region" description="Helical" evidence="15">
    <location>
        <begin position="788"/>
        <end position="811"/>
    </location>
</feature>
<dbReference type="GO" id="GO:0005030">
    <property type="term" value="F:neurotrophin receptor activity"/>
    <property type="evidence" value="ECO:0007669"/>
    <property type="project" value="InterPro"/>
</dbReference>
<evidence type="ECO:0000256" key="11">
    <source>
        <dbReference type="ARBA" id="ARBA00023319"/>
    </source>
</evidence>
<reference evidence="17" key="1">
    <citation type="submission" date="2022-03" db="EMBL/GenBank/DDBJ databases">
        <title>Genomic analyses of argali, domestic sheep and their hybrids provide insights into chromosomal evolution, heterosis and genetic basis of agronomic traits.</title>
        <authorList>
            <person name="Li M."/>
        </authorList>
    </citation>
    <scope>NUCLEOTIDE SEQUENCE</scope>
    <source>
        <strain evidence="17">CAU-MHL-2022a</strain>
        <tissue evidence="17">Skin</tissue>
    </source>
</reference>
<dbReference type="InterPro" id="IPR021757">
    <property type="entry name" value="Ribosomal_mL46_N"/>
</dbReference>
<dbReference type="Gene3D" id="3.80.10.10">
    <property type="entry name" value="Ribonuclease Inhibitor"/>
    <property type="match status" value="1"/>
</dbReference>
<dbReference type="SUPFAM" id="SSF52058">
    <property type="entry name" value="L domain-like"/>
    <property type="match status" value="1"/>
</dbReference>
<dbReference type="InterPro" id="IPR020446">
    <property type="entry name" value="NTRK3"/>
</dbReference>
<comment type="subcellular location">
    <subcellularLocation>
        <location evidence="1">Mitochondrion</location>
    </subcellularLocation>
</comment>
<dbReference type="FunFam" id="2.60.40.10:FF:000251">
    <property type="entry name" value="Tyrosine-protein kinase receptor"/>
    <property type="match status" value="1"/>
</dbReference>
<dbReference type="FunFam" id="2.60.40.10:FF:000265">
    <property type="entry name" value="Tyrosine-protein kinase receptor"/>
    <property type="match status" value="1"/>
</dbReference>
<dbReference type="CDD" id="cd04661">
    <property type="entry name" value="NUDIX_MRP_L46"/>
    <property type="match status" value="1"/>
</dbReference>
<dbReference type="InterPro" id="IPR001611">
    <property type="entry name" value="Leu-rich_rpt"/>
</dbReference>
<dbReference type="InterPro" id="IPR036179">
    <property type="entry name" value="Ig-like_dom_sf"/>
</dbReference>
<dbReference type="GO" id="GO:0005886">
    <property type="term" value="C:plasma membrane"/>
    <property type="evidence" value="ECO:0007669"/>
    <property type="project" value="InterPro"/>
</dbReference>
<dbReference type="SMART" id="SM00409">
    <property type="entry name" value="IG"/>
    <property type="match status" value="1"/>
</dbReference>
<keyword evidence="6" id="KW-0809">Transit peptide</keyword>
<dbReference type="Pfam" id="PF01462">
    <property type="entry name" value="LRRNT"/>
    <property type="match status" value="1"/>
</dbReference>
<comment type="subunit">
    <text evidence="14">Exists in a dynamic equilibrium between monomeric (low affinity) and dimeric (high affinity) structures. Binds SH2B2. Interacts with SQSTM1 and KIDINS220. Interacts with PTPRS. Interacts with MAPK8IP3/JIP3.</text>
</comment>
<evidence type="ECO:0000256" key="5">
    <source>
        <dbReference type="ARBA" id="ARBA00022737"/>
    </source>
</evidence>
<dbReference type="EMBL" id="JAKZEL010000018">
    <property type="protein sequence ID" value="KAI4535560.1"/>
    <property type="molecule type" value="Genomic_DNA"/>
</dbReference>
<organism evidence="17 18">
    <name type="scientific">Ovis ammon polii</name>
    <dbReference type="NCBI Taxonomy" id="230172"/>
    <lineage>
        <taxon>Eukaryota</taxon>
        <taxon>Metazoa</taxon>
        <taxon>Chordata</taxon>
        <taxon>Craniata</taxon>
        <taxon>Vertebrata</taxon>
        <taxon>Euteleostomi</taxon>
        <taxon>Mammalia</taxon>
        <taxon>Eutheria</taxon>
        <taxon>Laurasiatheria</taxon>
        <taxon>Artiodactyla</taxon>
        <taxon>Ruminantia</taxon>
        <taxon>Pecora</taxon>
        <taxon>Bovidae</taxon>
        <taxon>Caprinae</taxon>
        <taxon>Ovis</taxon>
    </lineage>
</organism>
<dbReference type="Gene3D" id="2.60.40.10">
    <property type="entry name" value="Immunoglobulins"/>
    <property type="match status" value="2"/>
</dbReference>
<dbReference type="PRINTS" id="PR01939">
    <property type="entry name" value="NTKRECEPTOR"/>
</dbReference>
<dbReference type="PANTHER" id="PTHR13124">
    <property type="entry name" value="39S RIBOSOMAL PROTEIN L46, MITOCHONDRIAL PRECURSOR-RELATED"/>
    <property type="match status" value="1"/>
</dbReference>
<dbReference type="GO" id="GO:0005743">
    <property type="term" value="C:mitochondrial inner membrane"/>
    <property type="evidence" value="ECO:0007669"/>
    <property type="project" value="UniProtKB-ARBA"/>
</dbReference>
<dbReference type="Pfam" id="PF00047">
    <property type="entry name" value="ig"/>
    <property type="match status" value="1"/>
</dbReference>
<dbReference type="Pfam" id="PF16920">
    <property type="entry name" value="LRRCT_2"/>
    <property type="match status" value="1"/>
</dbReference>
<dbReference type="InterPro" id="IPR000372">
    <property type="entry name" value="LRRNT"/>
</dbReference>
<dbReference type="SUPFAM" id="SSF48726">
    <property type="entry name" value="Immunoglobulin"/>
    <property type="match status" value="2"/>
</dbReference>
<protein>
    <recommendedName>
        <fullName evidence="12">Large ribosomal subunit protein mL46</fullName>
    </recommendedName>
    <alternativeName>
        <fullName evidence="13">39S ribosomal protein L46, mitochondrial</fullName>
    </alternativeName>
</protein>
<dbReference type="InterPro" id="IPR003599">
    <property type="entry name" value="Ig_sub"/>
</dbReference>
<dbReference type="FunFam" id="3.80.10.10:FF:000189">
    <property type="entry name" value="Tyrosine-protein kinase receptor"/>
    <property type="match status" value="1"/>
</dbReference>
<dbReference type="InterPro" id="IPR013151">
    <property type="entry name" value="Immunoglobulin_dom"/>
</dbReference>
<evidence type="ECO:0000259" key="16">
    <source>
        <dbReference type="PROSITE" id="PS50835"/>
    </source>
</evidence>
<keyword evidence="7" id="KW-0689">Ribosomal protein</keyword>
<dbReference type="InterPro" id="IPR032675">
    <property type="entry name" value="LRR_dom_sf"/>
</dbReference>
<evidence type="ECO:0000256" key="6">
    <source>
        <dbReference type="ARBA" id="ARBA00022946"/>
    </source>
</evidence>
<keyword evidence="11" id="KW-0393">Immunoglobulin domain</keyword>
<dbReference type="Gene3D" id="3.90.79.10">
    <property type="entry name" value="Nucleoside Triphosphate Pyrophosphohydrolase"/>
    <property type="match status" value="1"/>
</dbReference>
<evidence type="ECO:0000256" key="3">
    <source>
        <dbReference type="ARBA" id="ARBA00022614"/>
    </source>
</evidence>
<keyword evidence="4" id="KW-0732">Signal</keyword>
<dbReference type="Proteomes" id="UP001214576">
    <property type="component" value="Unassembled WGS sequence"/>
</dbReference>
<evidence type="ECO:0000256" key="15">
    <source>
        <dbReference type="SAM" id="Phobius"/>
    </source>
</evidence>
<dbReference type="GO" id="GO:0005524">
    <property type="term" value="F:ATP binding"/>
    <property type="evidence" value="ECO:0007669"/>
    <property type="project" value="InterPro"/>
</dbReference>
<dbReference type="SUPFAM" id="SSF55811">
    <property type="entry name" value="Nudix"/>
    <property type="match status" value="1"/>
</dbReference>
<dbReference type="FunFam" id="3.90.79.10:FF:000018">
    <property type="entry name" value="39S ribosomal protein L46, mitochondrial"/>
    <property type="match status" value="1"/>
</dbReference>
<name>A0AAD4U0Q0_OVIAM</name>
<dbReference type="GO" id="GO:0007169">
    <property type="term" value="P:cell surface receptor protein tyrosine kinase signaling pathway"/>
    <property type="evidence" value="ECO:0007669"/>
    <property type="project" value="InterPro"/>
</dbReference>
<dbReference type="InterPro" id="IPR015797">
    <property type="entry name" value="NUDIX_hydrolase-like_dom_sf"/>
</dbReference>
<dbReference type="PANTHER" id="PTHR13124:SF12">
    <property type="entry name" value="LARGE RIBOSOMAL SUBUNIT PROTEIN ML46"/>
    <property type="match status" value="1"/>
</dbReference>
<gene>
    <name evidence="17" type="ORF">MG293_014786</name>
</gene>
<keyword evidence="15" id="KW-0472">Membrane</keyword>
<dbReference type="AlphaFoldDB" id="A0AAD4U0Q0"/>
<dbReference type="PROSITE" id="PS50835">
    <property type="entry name" value="IG_LIKE"/>
    <property type="match status" value="1"/>
</dbReference>
<evidence type="ECO:0000256" key="8">
    <source>
        <dbReference type="ARBA" id="ARBA00023128"/>
    </source>
</evidence>
<evidence type="ECO:0000313" key="17">
    <source>
        <dbReference type="EMBL" id="KAI4535560.1"/>
    </source>
</evidence>
<accession>A0AAD4U0Q0</accession>
<sequence length="970" mass="108906">MQEEMAALLQQIEIERSLYSDHELRALDEAEQLAKKKSDLYEEDEKNILLVQDLEDMWEQKFLQFKPGARITDADVKNDRSSLHRKLDRNLILLVKEKLGDQDIWMLPQAEWQPGETLRQTAERTLATLSENNLEAKFLGNAPCGHYKFKFPQAVRAEGSLGAKIFFFKALLLTGDFSLAVEKGRHVWASKEELGDYLKPKYLAQEAFPDPEELGDDKEDMPMRESTTFSNTYQRAESCRCVSKMDEDVAVAVTRLVMVVLEVMENDGALGGDNKQRSEMDVSLCPAKCSFWRIFLLGSVWLDYVGSVLACPANCVCSKTEINCRRPDDGNLFPLLEGQDSGNSNGNASINITDISRNITSISEPCPGLGKLQWKRNDLSPPAGAMIQGRVLSPWKRLLHSFLLPVLPRLLAGRFANFDPTVVSVQKFRPLGNVFCFLQRKEGRREEKRHIENWRGLHTLNAVDMELYTGLQKLTIKNSGLRNIQPRAFAKNPHLRYINLSSNRLTTLSWQLFQTLSLRELRLEQNFFNCSCDIRWMQLWQEQGEAKLNSQNLYCIGPDGSQLPLFRMNISQCDLPEISVSHANLTVREGDNAVITCNGSGSPLPDVDWMVTGLQSINTHQTNLNWTNVHAINLTLVNVTSEDNGFTLTCIAENVVGMSNASVALTVHYPPRVVSLEEPELRLEHCIEFVVRGNPPPTLHWLHNGQPLRESKIIHMEYYQEGEVSEGCLLFNKPTHYNNGNYTLIAKNPLGTANQTINGHFLKEPFPVYEVSPTPPITVTHKPEEDTFGVSIAVGLAAFACVLLVVLFIMINKYGRRSKFGMKGPVAVISGEEDSASPLHHINHGITTPSSLDAGPDTVVIGMTRIPVIENPQYFRQGHNCHKPDTSELPEVTRNEGVSVWIGLGILYLEGPRTNKVVGVAGYRSSEDGTEGFREIMLNPISLPGHSKPLNHGIYVEDVNVYFSKGRHGF</sequence>
<dbReference type="SMART" id="SM00013">
    <property type="entry name" value="LRRNT"/>
    <property type="match status" value="1"/>
</dbReference>
<comment type="similarity">
    <text evidence="2">Belongs to the mitochondrion-specific ribosomal protein mL46 family.</text>
</comment>
<dbReference type="Pfam" id="PF11788">
    <property type="entry name" value="MRP-L46"/>
    <property type="match status" value="1"/>
</dbReference>
<evidence type="ECO:0000256" key="1">
    <source>
        <dbReference type="ARBA" id="ARBA00004173"/>
    </source>
</evidence>
<comment type="caution">
    <text evidence="17">The sequence shown here is derived from an EMBL/GenBank/DDBJ whole genome shotgun (WGS) entry which is preliminary data.</text>
</comment>
<dbReference type="Pfam" id="PF13855">
    <property type="entry name" value="LRR_8"/>
    <property type="match status" value="1"/>
</dbReference>
<evidence type="ECO:0000256" key="13">
    <source>
        <dbReference type="ARBA" id="ARBA00035534"/>
    </source>
</evidence>
<evidence type="ECO:0000256" key="12">
    <source>
        <dbReference type="ARBA" id="ARBA00035190"/>
    </source>
</evidence>
<dbReference type="InterPro" id="IPR020777">
    <property type="entry name" value="NTRK"/>
</dbReference>
<feature type="domain" description="Ig-like" evidence="16">
    <location>
        <begin position="576"/>
        <end position="666"/>
    </location>
</feature>
<dbReference type="SMART" id="SM00082">
    <property type="entry name" value="LRRCT"/>
    <property type="match status" value="1"/>
</dbReference>
<keyword evidence="15" id="KW-0812">Transmembrane</keyword>
<evidence type="ECO:0000256" key="4">
    <source>
        <dbReference type="ARBA" id="ARBA00022729"/>
    </source>
</evidence>
<dbReference type="GO" id="GO:0003735">
    <property type="term" value="F:structural constituent of ribosome"/>
    <property type="evidence" value="ECO:0007669"/>
    <property type="project" value="InterPro"/>
</dbReference>
<keyword evidence="10" id="KW-0687">Ribonucleoprotein</keyword>
<keyword evidence="5" id="KW-0677">Repeat</keyword>
<dbReference type="InterPro" id="IPR013098">
    <property type="entry name" value="Ig_I-set"/>
</dbReference>
<keyword evidence="18" id="KW-1185">Reference proteome</keyword>
<keyword evidence="3" id="KW-0433">Leucine-rich repeat</keyword>
<proteinExistence type="inferred from homology"/>
<dbReference type="Pfam" id="PF07679">
    <property type="entry name" value="I-set"/>
    <property type="match status" value="1"/>
</dbReference>
<dbReference type="InterPro" id="IPR031635">
    <property type="entry name" value="NTRK_LRRCT"/>
</dbReference>
<dbReference type="InterPro" id="IPR000483">
    <property type="entry name" value="Cys-rich_flank_reg_C"/>
</dbReference>
<keyword evidence="15" id="KW-1133">Transmembrane helix</keyword>